<protein>
    <submittedName>
        <fullName evidence="2">Uncharacterized protein</fullName>
    </submittedName>
</protein>
<sequence length="78" mass="8733">MGGLAAAFSALSGPAQQPVERGDRTEVDAFIKQRRPHLSRGEVDEPVAMQRVENSLLLGVAQRPRLDSVSLRDRRFRY</sequence>
<accession>A0A1X0EHJ7</accession>
<keyword evidence="3" id="KW-1185">Reference proteome</keyword>
<dbReference type="EMBL" id="MVHT01000294">
    <property type="protein sequence ID" value="ORA84077.1"/>
    <property type="molecule type" value="Genomic_DNA"/>
</dbReference>
<dbReference type="AlphaFoldDB" id="A0A1X0EHJ7"/>
<feature type="region of interest" description="Disordered" evidence="1">
    <location>
        <begin position="1"/>
        <end position="26"/>
    </location>
</feature>
<reference evidence="2 3" key="1">
    <citation type="submission" date="2017-02" db="EMBL/GenBank/DDBJ databases">
        <title>The new phylogeny of genus Mycobacterium.</title>
        <authorList>
            <person name="Tortoli E."/>
            <person name="Trovato A."/>
            <person name="Cirillo D.M."/>
        </authorList>
    </citation>
    <scope>NUCLEOTIDE SEQUENCE [LARGE SCALE GENOMIC DNA]</scope>
    <source>
        <strain evidence="2 3">DSM 44049</strain>
    </source>
</reference>
<evidence type="ECO:0000256" key="1">
    <source>
        <dbReference type="SAM" id="MobiDB-lite"/>
    </source>
</evidence>
<name>A0A1X0EHJ7_MYCIE</name>
<proteinExistence type="predicted"/>
<gene>
    <name evidence="2" type="ORF">BST27_30845</name>
</gene>
<organism evidence="2 3">
    <name type="scientific">Mycobacterium intermedium</name>
    <dbReference type="NCBI Taxonomy" id="28445"/>
    <lineage>
        <taxon>Bacteria</taxon>
        <taxon>Bacillati</taxon>
        <taxon>Actinomycetota</taxon>
        <taxon>Actinomycetes</taxon>
        <taxon>Mycobacteriales</taxon>
        <taxon>Mycobacteriaceae</taxon>
        <taxon>Mycobacterium</taxon>
        <taxon>Mycobacterium simiae complex</taxon>
    </lineage>
</organism>
<evidence type="ECO:0000313" key="2">
    <source>
        <dbReference type="EMBL" id="ORA84077.1"/>
    </source>
</evidence>
<feature type="compositionally biased region" description="Low complexity" evidence="1">
    <location>
        <begin position="1"/>
        <end position="15"/>
    </location>
</feature>
<comment type="caution">
    <text evidence="2">The sequence shown here is derived from an EMBL/GenBank/DDBJ whole genome shotgun (WGS) entry which is preliminary data.</text>
</comment>
<dbReference type="Proteomes" id="UP000192739">
    <property type="component" value="Unassembled WGS sequence"/>
</dbReference>
<evidence type="ECO:0000313" key="3">
    <source>
        <dbReference type="Proteomes" id="UP000192739"/>
    </source>
</evidence>